<dbReference type="Proteomes" id="UP001239111">
    <property type="component" value="Chromosome 2"/>
</dbReference>
<reference evidence="1" key="1">
    <citation type="submission" date="2023-04" db="EMBL/GenBank/DDBJ databases">
        <title>A chromosome-level genome assembly of the parasitoid wasp Eretmocerus hayati.</title>
        <authorList>
            <person name="Zhong Y."/>
            <person name="Liu S."/>
            <person name="Liu Y."/>
        </authorList>
    </citation>
    <scope>NUCLEOTIDE SEQUENCE</scope>
    <source>
        <strain evidence="1">ZJU_SS_LIU_2023</strain>
    </source>
</reference>
<evidence type="ECO:0000313" key="1">
    <source>
        <dbReference type="EMBL" id="KAJ8674644.1"/>
    </source>
</evidence>
<proteinExistence type="predicted"/>
<comment type="caution">
    <text evidence="1">The sequence shown here is derived from an EMBL/GenBank/DDBJ whole genome shotgun (WGS) entry which is preliminary data.</text>
</comment>
<keyword evidence="2" id="KW-1185">Reference proteome</keyword>
<accession>A0ACC2NWG8</accession>
<sequence length="401" mass="45860">MYCIFPNDKPVTGGSGTRSVDHHQIVKSPTAFHPKTAEHFHHFPEKTKCPVCWVEVNQLCMELGLVVYSASQMLPSSIESSQEVGHGSMGYEEKFMQHRRVHIAEDPGDEEMEELIIEPTEPQVGNEKPSQSLKRAYITEDYKAAVDIVLLQYLDDKPLKILRRAASDHKVEFSYCTQENGTEYLCILSFNTVDLAQAAGSSQKKAINAAAKIALHELQKLYPTIKVAKLFEQGMKVISRDYLMSLSANLETAHLSRHDVDFEVTFLMQWLCTKGRYRTSESGPVTSGYIALMFKNNDEESQNSFQLSQFMKNCFYILEEFVEKMSLDNLRFFSLSSKEIDIIQYFASKMGLATRKLQHRYQKYFILEVMIGPPEDKMNLLLEHGRSSRMYKLIKPTALDS</sequence>
<protein>
    <submittedName>
        <fullName evidence="1">Uncharacterized protein</fullName>
    </submittedName>
</protein>
<dbReference type="EMBL" id="CM056742">
    <property type="protein sequence ID" value="KAJ8674644.1"/>
    <property type="molecule type" value="Genomic_DNA"/>
</dbReference>
<gene>
    <name evidence="1" type="ORF">QAD02_010430</name>
</gene>
<organism evidence="1 2">
    <name type="scientific">Eretmocerus hayati</name>
    <dbReference type="NCBI Taxonomy" id="131215"/>
    <lineage>
        <taxon>Eukaryota</taxon>
        <taxon>Metazoa</taxon>
        <taxon>Ecdysozoa</taxon>
        <taxon>Arthropoda</taxon>
        <taxon>Hexapoda</taxon>
        <taxon>Insecta</taxon>
        <taxon>Pterygota</taxon>
        <taxon>Neoptera</taxon>
        <taxon>Endopterygota</taxon>
        <taxon>Hymenoptera</taxon>
        <taxon>Apocrita</taxon>
        <taxon>Proctotrupomorpha</taxon>
        <taxon>Chalcidoidea</taxon>
        <taxon>Aphelinidae</taxon>
        <taxon>Aphelininae</taxon>
        <taxon>Eretmocerus</taxon>
    </lineage>
</organism>
<evidence type="ECO:0000313" key="2">
    <source>
        <dbReference type="Proteomes" id="UP001239111"/>
    </source>
</evidence>
<name>A0ACC2NWG8_9HYME</name>